<feature type="region of interest" description="Disordered" evidence="1">
    <location>
        <begin position="172"/>
        <end position="203"/>
    </location>
</feature>
<evidence type="ECO:0000313" key="4">
    <source>
        <dbReference type="Proteomes" id="UP001262835"/>
    </source>
</evidence>
<feature type="compositionally biased region" description="Basic and acidic residues" evidence="1">
    <location>
        <begin position="172"/>
        <end position="187"/>
    </location>
</feature>
<feature type="chain" id="PRO_5045646697" evidence="2">
    <location>
        <begin position="27"/>
        <end position="203"/>
    </location>
</feature>
<comment type="caution">
    <text evidence="3">The sequence shown here is derived from an EMBL/GenBank/DDBJ whole genome shotgun (WGS) entry which is preliminary data.</text>
</comment>
<dbReference type="RefSeq" id="WP_311870091.1">
    <property type="nucleotide sequence ID" value="NZ_JAUZVT010000002.1"/>
</dbReference>
<name>A0ABU3GJM8_9MICO</name>
<organism evidence="3 4">
    <name type="scientific">Microbacterium aquilitoris</name>
    <dbReference type="NCBI Taxonomy" id="3067307"/>
    <lineage>
        <taxon>Bacteria</taxon>
        <taxon>Bacillati</taxon>
        <taxon>Actinomycetota</taxon>
        <taxon>Actinomycetes</taxon>
        <taxon>Micrococcales</taxon>
        <taxon>Microbacteriaceae</taxon>
        <taxon>Microbacterium</taxon>
    </lineage>
</organism>
<feature type="signal peptide" evidence="2">
    <location>
        <begin position="1"/>
        <end position="26"/>
    </location>
</feature>
<gene>
    <name evidence="3" type="ORF">Q9S78_09525</name>
</gene>
<evidence type="ECO:0000313" key="3">
    <source>
        <dbReference type="EMBL" id="MDT3330913.1"/>
    </source>
</evidence>
<proteinExistence type="predicted"/>
<dbReference type="EMBL" id="JAUZVT010000002">
    <property type="protein sequence ID" value="MDT3330913.1"/>
    <property type="molecule type" value="Genomic_DNA"/>
</dbReference>
<keyword evidence="2" id="KW-0732">Signal</keyword>
<dbReference type="Proteomes" id="UP001262835">
    <property type="component" value="Unassembled WGS sequence"/>
</dbReference>
<reference evidence="3 4" key="1">
    <citation type="submission" date="2023-08" db="EMBL/GenBank/DDBJ databases">
        <title>Microbacterium aquilitoris sp. nov. and Microbacterium gwkjibeachense sp. nov., isolated from beach.</title>
        <authorList>
            <person name="Lee S.D."/>
            <person name="Yang H."/>
            <person name="Kim I."/>
        </authorList>
    </citation>
    <scope>NUCLEOTIDE SEQUENCE [LARGE SCALE GENOMIC DNA]</scope>
    <source>
        <strain evidence="3 4">KSW-18</strain>
    </source>
</reference>
<sequence length="203" mass="20670">MPRRLLFALPAALVAIGLSGCGAAAAATPAEIAERVSHLGVDPALVVTTTIEGYDLAPQSVNETDEGGMTATWAKPGTGDMITVRTDPGEMDADGCAAQQLWGGGEAACIQDGATWHRSAGGIDEFAVVQEGRTVVIVGGDGLGAPRDDLEEAAAGLRAPTVAEVDRMFAEVQRRHDRGGPVERGDIPEDGDGAPVDPSGEGG</sequence>
<protein>
    <submittedName>
        <fullName evidence="3">Uncharacterized protein</fullName>
    </submittedName>
</protein>
<keyword evidence="4" id="KW-1185">Reference proteome</keyword>
<evidence type="ECO:0000256" key="2">
    <source>
        <dbReference type="SAM" id="SignalP"/>
    </source>
</evidence>
<dbReference type="PROSITE" id="PS51257">
    <property type="entry name" value="PROKAR_LIPOPROTEIN"/>
    <property type="match status" value="1"/>
</dbReference>
<evidence type="ECO:0000256" key="1">
    <source>
        <dbReference type="SAM" id="MobiDB-lite"/>
    </source>
</evidence>
<accession>A0ABU3GJM8</accession>